<comment type="pathway">
    <text evidence="8">Cell wall biogenesis; peptidoglycan biosynthesis.</text>
</comment>
<evidence type="ECO:0000256" key="2">
    <source>
        <dbReference type="ARBA" id="ARBA00022475"/>
    </source>
</evidence>
<keyword evidence="8 9" id="KW-0961">Cell wall biogenesis/degradation</keyword>
<evidence type="ECO:0000256" key="8">
    <source>
        <dbReference type="HAMAP-Rule" id="MF_02078"/>
    </source>
</evidence>
<reference evidence="10 11" key="1">
    <citation type="journal article" date="2015" name="Nature">
        <title>rRNA introns, odd ribosomes, and small enigmatic genomes across a large radiation of phyla.</title>
        <authorList>
            <person name="Brown C.T."/>
            <person name="Hug L.A."/>
            <person name="Thomas B.C."/>
            <person name="Sharon I."/>
            <person name="Castelle C.J."/>
            <person name="Singh A."/>
            <person name="Wilkins M.J."/>
            <person name="Williams K.H."/>
            <person name="Banfield J.F."/>
        </authorList>
    </citation>
    <scope>NUCLEOTIDE SEQUENCE [LARGE SCALE GENOMIC DNA]</scope>
</reference>
<dbReference type="Pfam" id="PF03023">
    <property type="entry name" value="MurJ"/>
    <property type="match status" value="2"/>
</dbReference>
<dbReference type="EMBL" id="LCCW01000022">
    <property type="protein sequence ID" value="KKS41891.1"/>
    <property type="molecule type" value="Genomic_DNA"/>
</dbReference>
<feature type="transmembrane region" description="Helical" evidence="8">
    <location>
        <begin position="409"/>
        <end position="430"/>
    </location>
</feature>
<dbReference type="PANTHER" id="PTHR47019">
    <property type="entry name" value="LIPID II FLIPPASE MURJ"/>
    <property type="match status" value="1"/>
</dbReference>
<dbReference type="CDD" id="cd13123">
    <property type="entry name" value="MATE_MurJ_like"/>
    <property type="match status" value="1"/>
</dbReference>
<keyword evidence="6 8" id="KW-1133">Transmembrane helix</keyword>
<protein>
    <recommendedName>
        <fullName evidence="8">Probable lipid II flippase MurJ</fullName>
    </recommendedName>
</protein>
<evidence type="ECO:0000256" key="4">
    <source>
        <dbReference type="ARBA" id="ARBA00022960"/>
    </source>
</evidence>
<keyword evidence="8 9" id="KW-0813">Transport</keyword>
<feature type="transmembrane region" description="Helical" evidence="8">
    <location>
        <begin position="161"/>
        <end position="179"/>
    </location>
</feature>
<evidence type="ECO:0000256" key="3">
    <source>
        <dbReference type="ARBA" id="ARBA00022692"/>
    </source>
</evidence>
<comment type="subcellular location">
    <subcellularLocation>
        <location evidence="1 8">Cell membrane</location>
        <topology evidence="1 8">Multi-pass membrane protein</topology>
    </subcellularLocation>
</comment>
<dbReference type="GO" id="GO:0005886">
    <property type="term" value="C:plasma membrane"/>
    <property type="evidence" value="ECO:0007669"/>
    <property type="project" value="UniProtKB-SubCell"/>
</dbReference>
<dbReference type="AlphaFoldDB" id="A0A0G1B6C0"/>
<proteinExistence type="inferred from homology"/>
<dbReference type="PRINTS" id="PR01806">
    <property type="entry name" value="VIRFACTRMVIN"/>
</dbReference>
<feature type="transmembrane region" description="Helical" evidence="8">
    <location>
        <begin position="213"/>
        <end position="234"/>
    </location>
</feature>
<feature type="transmembrane region" description="Helical" evidence="8">
    <location>
        <begin position="500"/>
        <end position="526"/>
    </location>
</feature>
<accession>A0A0G1B6C0</accession>
<sequence>MIAAFSILSKILGLLRDRLLAAKFGAGDVLDAYFAAFRLPDLIFNTLILGALSAAFIPVFIELKSKHGQKNGYGNMIATLPVEQLDDEIGLSAGVTVKTDEIANGNDFNHWDLSSAVLNIVSLIMVVFGAGVCIFAPQLVALITPGFTGEKMTLTIKLTRIMLLSIVFFGVSNVFSGILQSLKKFTVFALAPVAYNLGIIVGIIFLVDIWGEVGLGLGVVLGAFLHLMIQWPSVRRAGFRWRFILTLKNKAVRQIGKLMLPRTVGLAGNQISQLITTVIASGLLSGSLAIYNLAFNLGSVPISIFAVSLAIATFPGLSESFTQKNHENFRTQLSSAIRRILCLMIPISLFMIALRAQIVRLVLGAGSFNWEDTILTADSLGFFTISIFSQGLIPLLARAFYALQNTKMPVIISLIAVAINIVGAVILAPIMGVMGLALAFSISSIVNLVLLAAMLRHKLGYLDEKKIFISILKIVVATLGGLTFIQLTKYAIASIVDMRTFWGVLIQFGGAGGIGAIVFVIISLIVGSEEVGEIKKYIIKKRLKNF</sequence>
<dbReference type="PANTHER" id="PTHR47019:SF1">
    <property type="entry name" value="LIPID II FLIPPASE MURJ"/>
    <property type="match status" value="1"/>
</dbReference>
<gene>
    <name evidence="8" type="primary">murJ</name>
    <name evidence="10" type="ORF">UV02_C0022G0001</name>
</gene>
<feature type="transmembrane region" description="Helical" evidence="8">
    <location>
        <begin position="42"/>
        <end position="61"/>
    </location>
</feature>
<dbReference type="Proteomes" id="UP000034516">
    <property type="component" value="Unassembled WGS sequence"/>
</dbReference>
<organism evidence="10 11">
    <name type="scientific">Candidatus Kuenenbacteria bacterium GW2011_GWA2_42_15</name>
    <dbReference type="NCBI Taxonomy" id="1618677"/>
    <lineage>
        <taxon>Bacteria</taxon>
        <taxon>Candidatus Kueneniibacteriota</taxon>
    </lineage>
</organism>
<feature type="transmembrane region" description="Helical" evidence="8">
    <location>
        <begin position="379"/>
        <end position="397"/>
    </location>
</feature>
<dbReference type="NCBIfam" id="TIGR01695">
    <property type="entry name" value="murJ_mviN"/>
    <property type="match status" value="1"/>
</dbReference>
<dbReference type="HAMAP" id="MF_02078">
    <property type="entry name" value="MurJ_MviN"/>
    <property type="match status" value="1"/>
</dbReference>
<dbReference type="GO" id="GO:0034204">
    <property type="term" value="P:lipid translocation"/>
    <property type="evidence" value="ECO:0007669"/>
    <property type="project" value="TreeGrafter"/>
</dbReference>
<dbReference type="UniPathway" id="UPA00219"/>
<evidence type="ECO:0000256" key="6">
    <source>
        <dbReference type="ARBA" id="ARBA00022989"/>
    </source>
</evidence>
<comment type="caution">
    <text evidence="10">The sequence shown here is derived from an EMBL/GenBank/DDBJ whole genome shotgun (WGS) entry which is preliminary data.</text>
</comment>
<keyword evidence="7 8" id="KW-0472">Membrane</keyword>
<feature type="transmembrane region" description="Helical" evidence="8">
    <location>
        <begin position="467"/>
        <end position="488"/>
    </location>
</feature>
<dbReference type="InterPro" id="IPR051050">
    <property type="entry name" value="Lipid_II_flippase_MurJ/MviN"/>
</dbReference>
<feature type="transmembrane region" description="Helical" evidence="8">
    <location>
        <begin position="436"/>
        <end position="455"/>
    </location>
</feature>
<keyword evidence="2 8" id="KW-1003">Cell membrane</keyword>
<evidence type="ECO:0000256" key="9">
    <source>
        <dbReference type="PIRNR" id="PIRNR002869"/>
    </source>
</evidence>
<keyword evidence="3 8" id="KW-0812">Transmembrane</keyword>
<evidence type="ECO:0000256" key="5">
    <source>
        <dbReference type="ARBA" id="ARBA00022984"/>
    </source>
</evidence>
<evidence type="ECO:0000256" key="7">
    <source>
        <dbReference type="ARBA" id="ARBA00023136"/>
    </source>
</evidence>
<comment type="similarity">
    <text evidence="8 9">Belongs to the MurJ/MviN family.</text>
</comment>
<feature type="transmembrane region" description="Helical" evidence="8">
    <location>
        <begin position="116"/>
        <end position="141"/>
    </location>
</feature>
<keyword evidence="5 8" id="KW-0573">Peptidoglycan synthesis</keyword>
<comment type="function">
    <text evidence="8 9">Involved in peptidoglycan biosynthesis. Transports lipid-linked peptidoglycan precursors from the inner to the outer leaflet of the cytoplasmic membrane.</text>
</comment>
<feature type="transmembrane region" description="Helical" evidence="8">
    <location>
        <begin position="186"/>
        <end position="207"/>
    </location>
</feature>
<evidence type="ECO:0000313" key="10">
    <source>
        <dbReference type="EMBL" id="KKS41891.1"/>
    </source>
</evidence>
<dbReference type="GO" id="GO:0071555">
    <property type="term" value="P:cell wall organization"/>
    <property type="evidence" value="ECO:0007669"/>
    <property type="project" value="UniProtKB-UniRule"/>
</dbReference>
<dbReference type="GO" id="GO:0008360">
    <property type="term" value="P:regulation of cell shape"/>
    <property type="evidence" value="ECO:0007669"/>
    <property type="project" value="UniProtKB-UniRule"/>
</dbReference>
<feature type="transmembrane region" description="Helical" evidence="8">
    <location>
        <begin position="339"/>
        <end position="359"/>
    </location>
</feature>
<keyword evidence="4 8" id="KW-0133">Cell shape</keyword>
<evidence type="ECO:0000313" key="11">
    <source>
        <dbReference type="Proteomes" id="UP000034516"/>
    </source>
</evidence>
<dbReference type="PIRSF" id="PIRSF002869">
    <property type="entry name" value="MviN"/>
    <property type="match status" value="1"/>
</dbReference>
<name>A0A0G1B6C0_9BACT</name>
<feature type="transmembrane region" description="Helical" evidence="8">
    <location>
        <begin position="300"/>
        <end position="318"/>
    </location>
</feature>
<dbReference type="GO" id="GO:0015648">
    <property type="term" value="F:lipid-linked peptidoglycan transporter activity"/>
    <property type="evidence" value="ECO:0007669"/>
    <property type="project" value="UniProtKB-UniRule"/>
</dbReference>
<evidence type="ECO:0000256" key="1">
    <source>
        <dbReference type="ARBA" id="ARBA00004651"/>
    </source>
</evidence>
<dbReference type="GO" id="GO:0009252">
    <property type="term" value="P:peptidoglycan biosynthetic process"/>
    <property type="evidence" value="ECO:0007669"/>
    <property type="project" value="UniProtKB-UniRule"/>
</dbReference>
<dbReference type="InterPro" id="IPR004268">
    <property type="entry name" value="MurJ"/>
</dbReference>